<dbReference type="InterPro" id="IPR052523">
    <property type="entry name" value="Trichothecene_AcTrans"/>
</dbReference>
<evidence type="ECO:0000313" key="3">
    <source>
        <dbReference type="Proteomes" id="UP000564806"/>
    </source>
</evidence>
<dbReference type="InterPro" id="IPR016181">
    <property type="entry name" value="Acyl_CoA_acyltransferase"/>
</dbReference>
<evidence type="ECO:0000313" key="2">
    <source>
        <dbReference type="EMBL" id="NUU60548.1"/>
    </source>
</evidence>
<proteinExistence type="predicted"/>
<feature type="domain" description="N-acetyltransferase" evidence="1">
    <location>
        <begin position="2"/>
        <end position="206"/>
    </location>
</feature>
<keyword evidence="2" id="KW-0808">Transferase</keyword>
<dbReference type="GO" id="GO:0016747">
    <property type="term" value="F:acyltransferase activity, transferring groups other than amino-acyl groups"/>
    <property type="evidence" value="ECO:0007669"/>
    <property type="project" value="InterPro"/>
</dbReference>
<dbReference type="AlphaFoldDB" id="A0A850EI35"/>
<dbReference type="PANTHER" id="PTHR42791">
    <property type="entry name" value="GNAT FAMILY ACETYLTRANSFERASE"/>
    <property type="match status" value="1"/>
</dbReference>
<dbReference type="RefSeq" id="WP_175371133.1">
    <property type="nucleotide sequence ID" value="NZ_JABWCS010000202.1"/>
</dbReference>
<organism evidence="2 3">
    <name type="scientific">Paenibacillus agri</name>
    <dbReference type="NCBI Taxonomy" id="2744309"/>
    <lineage>
        <taxon>Bacteria</taxon>
        <taxon>Bacillati</taxon>
        <taxon>Bacillota</taxon>
        <taxon>Bacilli</taxon>
        <taxon>Bacillales</taxon>
        <taxon>Paenibacillaceae</taxon>
        <taxon>Paenibacillus</taxon>
    </lineage>
</organism>
<name>A0A850EI35_9BACL</name>
<dbReference type="Pfam" id="PF00583">
    <property type="entry name" value="Acetyltransf_1"/>
    <property type="match status" value="1"/>
</dbReference>
<dbReference type="PROSITE" id="PS51186">
    <property type="entry name" value="GNAT"/>
    <property type="match status" value="1"/>
</dbReference>
<protein>
    <submittedName>
        <fullName evidence="2">GNAT family N-acetyltransferase</fullName>
    </submittedName>
</protein>
<evidence type="ECO:0000259" key="1">
    <source>
        <dbReference type="PROSITE" id="PS51186"/>
    </source>
</evidence>
<dbReference type="CDD" id="cd04301">
    <property type="entry name" value="NAT_SF"/>
    <property type="match status" value="1"/>
</dbReference>
<comment type="caution">
    <text evidence="2">The sequence shown here is derived from an EMBL/GenBank/DDBJ whole genome shotgun (WGS) entry which is preliminary data.</text>
</comment>
<sequence>MVRYRLAEEHELTQIAVLFDEAFKGYPLFSVMGSNNKSDEDFFYQLHLVNTKAYYRQHCCLVAVDGEQIVAAALLKHRDKPDIGLWNFVLAGGLKLLWSAGVSRIRNLLEVMDEAKHAFADLKTPYWYLESFAVAPQYQSQHLGSKMIADCILPYIAKNGGGDLTLITNTDSNRIFYTRRGFSEFGESVISRYGLEVGNWSFIIKV</sequence>
<dbReference type="SUPFAM" id="SSF55729">
    <property type="entry name" value="Acyl-CoA N-acyltransferases (Nat)"/>
    <property type="match status" value="1"/>
</dbReference>
<dbReference type="Gene3D" id="3.40.630.30">
    <property type="match status" value="1"/>
</dbReference>
<accession>A0A850EI35</accession>
<dbReference type="InterPro" id="IPR000182">
    <property type="entry name" value="GNAT_dom"/>
</dbReference>
<dbReference type="EMBL" id="JABWCS010000202">
    <property type="protein sequence ID" value="NUU60548.1"/>
    <property type="molecule type" value="Genomic_DNA"/>
</dbReference>
<dbReference type="PANTHER" id="PTHR42791:SF1">
    <property type="entry name" value="N-ACETYLTRANSFERASE DOMAIN-CONTAINING PROTEIN"/>
    <property type="match status" value="1"/>
</dbReference>
<gene>
    <name evidence="2" type="ORF">HPT30_09350</name>
</gene>
<reference evidence="2" key="1">
    <citation type="submission" date="2020-06" db="EMBL/GenBank/DDBJ databases">
        <title>Paenibacillus sp. nov., isolated from soil.</title>
        <authorList>
            <person name="Seo Y.L."/>
        </authorList>
    </citation>
    <scope>NUCLEOTIDE SEQUENCE [LARGE SCALE GENOMIC DNA]</scope>
    <source>
        <strain evidence="2">JW14</strain>
    </source>
</reference>
<dbReference type="Proteomes" id="UP000564806">
    <property type="component" value="Unassembled WGS sequence"/>
</dbReference>
<keyword evidence="3" id="KW-1185">Reference proteome</keyword>